<dbReference type="AlphaFoldDB" id="F2PNT9"/>
<evidence type="ECO:0000256" key="2">
    <source>
        <dbReference type="ARBA" id="ARBA00007560"/>
    </source>
</evidence>
<evidence type="ECO:0000256" key="3">
    <source>
        <dbReference type="ARBA" id="ARBA00023242"/>
    </source>
</evidence>
<feature type="compositionally biased region" description="Basic and acidic residues" evidence="4">
    <location>
        <begin position="337"/>
        <end position="346"/>
    </location>
</feature>
<dbReference type="GO" id="GO:0006368">
    <property type="term" value="P:transcription elongation by RNA polymerase II"/>
    <property type="evidence" value="ECO:0007669"/>
    <property type="project" value="InterPro"/>
</dbReference>
<dbReference type="InterPro" id="IPR007133">
    <property type="entry name" value="RNA_pol_II-assoc_Paf1"/>
</dbReference>
<comment type="subcellular location">
    <subcellularLocation>
        <location evidence="1">Nucleus</location>
    </subcellularLocation>
</comment>
<protein>
    <recommendedName>
        <fullName evidence="7">Paf1-domain-containing protein</fullName>
    </recommendedName>
</protein>
<sequence>MSKSKDSGPSGSYHQEYIASLRYRNDLPPPEMPPKFLDIPHEGLDRFLTAGFASNMVRREEPNIDVDAEGGMPIDLIGIPGLHLGDESDTTSQIQGLTPTKTELDAWANPVHPDNPKLKPVGFYPVIPDVDGFPDSGGFLQFKFDKTPVPPVNGRRDDRMDMSILIPSSPEPRVLQQHTSKTQLHKANPALYPDPGPVPYDYDLYLPQKQSSTKQIRRSLNMTNPDRDSPSNYAHENSSGDKYHHYDRLRTYATNTQVLNTEHKYKDVSIVLFDPAEIPEGEREMFRLNQKAAYYYPIISKTRIKPERSQKIARAGLAPTRATAKEDQVDQIQVKLRDPIPEESHKRAGHRAQIDSKYTNPFSIEEPEKGQNEIDAPGDEEMADSDNDD</sequence>
<dbReference type="PANTHER" id="PTHR23188:SF12">
    <property type="entry name" value="RNA POLYMERASE II-ASSOCIATED FACTOR 1 HOMOLOG"/>
    <property type="match status" value="1"/>
</dbReference>
<dbReference type="Pfam" id="PF03985">
    <property type="entry name" value="Paf1"/>
    <property type="match status" value="2"/>
</dbReference>
<gene>
    <name evidence="5" type="ORF">TEQG_02587</name>
</gene>
<feature type="region of interest" description="Disordered" evidence="4">
    <location>
        <begin position="211"/>
        <end position="242"/>
    </location>
</feature>
<feature type="region of interest" description="Disordered" evidence="4">
    <location>
        <begin position="171"/>
        <end position="194"/>
    </location>
</feature>
<evidence type="ECO:0000256" key="1">
    <source>
        <dbReference type="ARBA" id="ARBA00004123"/>
    </source>
</evidence>
<accession>F2PNT9</accession>
<keyword evidence="3" id="KW-0539">Nucleus</keyword>
<dbReference type="eggNOG" id="KOG2478">
    <property type="taxonomic scope" value="Eukaryota"/>
</dbReference>
<reference evidence="6" key="1">
    <citation type="journal article" date="2012" name="MBio">
        <title>Comparative genome analysis of Trichophyton rubrum and related dermatophytes reveals candidate genes involved in infection.</title>
        <authorList>
            <person name="Martinez D.A."/>
            <person name="Oliver B.G."/>
            <person name="Graeser Y."/>
            <person name="Goldberg J.M."/>
            <person name="Li W."/>
            <person name="Martinez-Rossi N.M."/>
            <person name="Monod M."/>
            <person name="Shelest E."/>
            <person name="Barton R.C."/>
            <person name="Birch E."/>
            <person name="Brakhage A.A."/>
            <person name="Chen Z."/>
            <person name="Gurr S.J."/>
            <person name="Heiman D."/>
            <person name="Heitman J."/>
            <person name="Kosti I."/>
            <person name="Rossi A."/>
            <person name="Saif S."/>
            <person name="Samalova M."/>
            <person name="Saunders C.W."/>
            <person name="Shea T."/>
            <person name="Summerbell R.C."/>
            <person name="Xu J."/>
            <person name="Young S."/>
            <person name="Zeng Q."/>
            <person name="Birren B.W."/>
            <person name="Cuomo C.A."/>
            <person name="White T.C."/>
        </authorList>
    </citation>
    <scope>NUCLEOTIDE SEQUENCE [LARGE SCALE GENOMIC DNA]</scope>
    <source>
        <strain evidence="6">ATCC MYA-4606 / CBS 127.97</strain>
    </source>
</reference>
<dbReference type="GO" id="GO:0016593">
    <property type="term" value="C:Cdc73/Paf1 complex"/>
    <property type="evidence" value="ECO:0007669"/>
    <property type="project" value="InterPro"/>
</dbReference>
<feature type="compositionally biased region" description="Polar residues" evidence="4">
    <location>
        <begin position="211"/>
        <end position="237"/>
    </location>
</feature>
<dbReference type="OrthoDB" id="10260285at2759"/>
<evidence type="ECO:0008006" key="7">
    <source>
        <dbReference type="Google" id="ProtNLM"/>
    </source>
</evidence>
<dbReference type="EMBL" id="DS995728">
    <property type="protein sequence ID" value="EGE03557.1"/>
    <property type="molecule type" value="Genomic_DNA"/>
</dbReference>
<feature type="compositionally biased region" description="Acidic residues" evidence="4">
    <location>
        <begin position="376"/>
        <end position="389"/>
    </location>
</feature>
<feature type="region of interest" description="Disordered" evidence="4">
    <location>
        <begin position="337"/>
        <end position="389"/>
    </location>
</feature>
<evidence type="ECO:0000313" key="6">
    <source>
        <dbReference type="Proteomes" id="UP000009169"/>
    </source>
</evidence>
<dbReference type="Proteomes" id="UP000009169">
    <property type="component" value="Unassembled WGS sequence"/>
</dbReference>
<dbReference type="PANTHER" id="PTHR23188">
    <property type="entry name" value="RNA POLYMERASE II-ASSOCIATED FACTOR 1 HOMOLOG"/>
    <property type="match status" value="1"/>
</dbReference>
<comment type="similarity">
    <text evidence="2">Belongs to the PAF1 family.</text>
</comment>
<proteinExistence type="inferred from homology"/>
<name>F2PNT9_TRIEC</name>
<keyword evidence="6" id="KW-1185">Reference proteome</keyword>
<evidence type="ECO:0000256" key="4">
    <source>
        <dbReference type="SAM" id="MobiDB-lite"/>
    </source>
</evidence>
<dbReference type="GO" id="GO:0003682">
    <property type="term" value="F:chromatin binding"/>
    <property type="evidence" value="ECO:0007669"/>
    <property type="project" value="TreeGrafter"/>
</dbReference>
<dbReference type="GO" id="GO:0000993">
    <property type="term" value="F:RNA polymerase II complex binding"/>
    <property type="evidence" value="ECO:0007669"/>
    <property type="project" value="TreeGrafter"/>
</dbReference>
<dbReference type="HOGENOM" id="CLU_021991_1_1_1"/>
<organism evidence="5 6">
    <name type="scientific">Trichophyton equinum (strain ATCC MYA-4606 / CBS 127.97)</name>
    <name type="common">Horse ringworm fungus</name>
    <dbReference type="NCBI Taxonomy" id="559882"/>
    <lineage>
        <taxon>Eukaryota</taxon>
        <taxon>Fungi</taxon>
        <taxon>Dikarya</taxon>
        <taxon>Ascomycota</taxon>
        <taxon>Pezizomycotina</taxon>
        <taxon>Eurotiomycetes</taxon>
        <taxon>Eurotiomycetidae</taxon>
        <taxon>Onygenales</taxon>
        <taxon>Arthrodermataceae</taxon>
        <taxon>Trichophyton</taxon>
    </lineage>
</organism>
<dbReference type="VEuPathDB" id="FungiDB:TEQG_02587"/>
<evidence type="ECO:0000313" key="5">
    <source>
        <dbReference type="EMBL" id="EGE03557.1"/>
    </source>
</evidence>